<dbReference type="InterPro" id="IPR029751">
    <property type="entry name" value="Ribosomal_L25_dom"/>
</dbReference>
<dbReference type="GO" id="GO:0006412">
    <property type="term" value="P:translation"/>
    <property type="evidence" value="ECO:0007669"/>
    <property type="project" value="UniProtKB-UniRule"/>
</dbReference>
<dbReference type="HAMAP" id="MF_01334">
    <property type="entry name" value="Ribosomal_bL25_CTC"/>
    <property type="match status" value="1"/>
</dbReference>
<comment type="similarity">
    <text evidence="5">Belongs to the bacterial ribosomal protein bL25 family. CTC subfamily.</text>
</comment>
<dbReference type="Gene3D" id="2.170.120.20">
    <property type="entry name" value="Ribosomal protein L25, beta domain"/>
    <property type="match status" value="1"/>
</dbReference>
<gene>
    <name evidence="5" type="primary">rplY</name>
    <name evidence="5" type="synonym">ctc</name>
    <name evidence="9" type="ORF">FK219_002470</name>
</gene>
<dbReference type="NCBIfam" id="NF004131">
    <property type="entry name" value="PRK05618.2-1"/>
    <property type="match status" value="1"/>
</dbReference>
<dbReference type="Pfam" id="PF14693">
    <property type="entry name" value="Ribosomal_TL5_C"/>
    <property type="match status" value="1"/>
</dbReference>
<dbReference type="InterPro" id="IPR037121">
    <property type="entry name" value="Ribosomal_bL25_C"/>
</dbReference>
<evidence type="ECO:0000313" key="9">
    <source>
        <dbReference type="EMBL" id="NHF62112.1"/>
    </source>
</evidence>
<organism evidence="9 10">
    <name type="scientific">Microcella pacifica</name>
    <dbReference type="NCBI Taxonomy" id="2591847"/>
    <lineage>
        <taxon>Bacteria</taxon>
        <taxon>Bacillati</taxon>
        <taxon>Actinomycetota</taxon>
        <taxon>Actinomycetes</taxon>
        <taxon>Micrococcales</taxon>
        <taxon>Microbacteriaceae</taxon>
        <taxon>Microcella</taxon>
    </lineage>
</organism>
<evidence type="ECO:0000259" key="8">
    <source>
        <dbReference type="Pfam" id="PF14693"/>
    </source>
</evidence>
<evidence type="ECO:0000313" key="10">
    <source>
        <dbReference type="Proteomes" id="UP000818266"/>
    </source>
</evidence>
<dbReference type="GO" id="GO:0022625">
    <property type="term" value="C:cytosolic large ribosomal subunit"/>
    <property type="evidence" value="ECO:0007669"/>
    <property type="project" value="TreeGrafter"/>
</dbReference>
<comment type="subunit">
    <text evidence="5">Part of the 50S ribosomal subunit; part of the 5S rRNA/L5/L18/L25 subcomplex. Contacts the 5S rRNA. Binds to the 5S rRNA independently of L5 and L18.</text>
</comment>
<dbReference type="SUPFAM" id="SSF50715">
    <property type="entry name" value="Ribosomal protein L25-like"/>
    <property type="match status" value="1"/>
</dbReference>
<evidence type="ECO:0000256" key="2">
    <source>
        <dbReference type="ARBA" id="ARBA00022884"/>
    </source>
</evidence>
<dbReference type="InterPro" id="IPR001021">
    <property type="entry name" value="Ribosomal_bL25_long"/>
</dbReference>
<dbReference type="PANTHER" id="PTHR33284">
    <property type="entry name" value="RIBOSOMAL PROTEIN L25/GLN-TRNA SYNTHETASE, ANTI-CODON-BINDING DOMAIN-CONTAINING PROTEIN"/>
    <property type="match status" value="1"/>
</dbReference>
<name>A0A9E5JMG5_9MICO</name>
<feature type="region of interest" description="Disordered" evidence="6">
    <location>
        <begin position="178"/>
        <end position="213"/>
    </location>
</feature>
<dbReference type="InterPro" id="IPR011035">
    <property type="entry name" value="Ribosomal_bL25/Gln-tRNA_synth"/>
</dbReference>
<dbReference type="InterPro" id="IPR020056">
    <property type="entry name" value="Rbsml_bL25/Gln-tRNA_synth_N"/>
</dbReference>
<proteinExistence type="inferred from homology"/>
<evidence type="ECO:0000259" key="7">
    <source>
        <dbReference type="Pfam" id="PF01386"/>
    </source>
</evidence>
<keyword evidence="3 5" id="KW-0689">Ribosomal protein</keyword>
<accession>A0A9E5JMG5</accession>
<dbReference type="GO" id="GO:0008097">
    <property type="term" value="F:5S rRNA binding"/>
    <property type="evidence" value="ECO:0007669"/>
    <property type="project" value="InterPro"/>
</dbReference>
<dbReference type="EMBL" id="VIKT02000003">
    <property type="protein sequence ID" value="NHF62112.1"/>
    <property type="molecule type" value="Genomic_DNA"/>
</dbReference>
<dbReference type="CDD" id="cd00495">
    <property type="entry name" value="Ribosomal_L25_TL5_CTC"/>
    <property type="match status" value="1"/>
</dbReference>
<dbReference type="InterPro" id="IPR020930">
    <property type="entry name" value="Ribosomal_uL5_bac-type"/>
</dbReference>
<keyword evidence="1 5" id="KW-0699">rRNA-binding</keyword>
<dbReference type="NCBIfam" id="TIGR00731">
    <property type="entry name" value="bL25_bact_ctc"/>
    <property type="match status" value="1"/>
</dbReference>
<dbReference type="Pfam" id="PF01386">
    <property type="entry name" value="Ribosomal_L25p"/>
    <property type="match status" value="1"/>
</dbReference>
<comment type="caution">
    <text evidence="9">The sequence shown here is derived from an EMBL/GenBank/DDBJ whole genome shotgun (WGS) entry which is preliminary data.</text>
</comment>
<evidence type="ECO:0000256" key="5">
    <source>
        <dbReference type="HAMAP-Rule" id="MF_01334"/>
    </source>
</evidence>
<keyword evidence="10" id="KW-1185">Reference proteome</keyword>
<evidence type="ECO:0000256" key="1">
    <source>
        <dbReference type="ARBA" id="ARBA00022730"/>
    </source>
</evidence>
<feature type="domain" description="Large ribosomal subunit protein bL25 beta" evidence="8">
    <location>
        <begin position="99"/>
        <end position="179"/>
    </location>
</feature>
<dbReference type="InterPro" id="IPR020057">
    <property type="entry name" value="Ribosomal_bL25_b-dom"/>
</dbReference>
<dbReference type="RefSeq" id="WP_152582121.1">
    <property type="nucleotide sequence ID" value="NZ_VIKT02000003.1"/>
</dbReference>
<feature type="domain" description="Large ribosomal subunit protein bL25 L25" evidence="7">
    <location>
        <begin position="7"/>
        <end position="91"/>
    </location>
</feature>
<reference evidence="9 10" key="1">
    <citation type="submission" date="2020-03" db="EMBL/GenBank/DDBJ databases">
        <title>Chryseoglobus sp. isolated from a deep-sea seamount.</title>
        <authorList>
            <person name="Zhang D.-C."/>
        </authorList>
    </citation>
    <scope>NUCLEOTIDE SEQUENCE [LARGE SCALE GENOMIC DNA]</scope>
    <source>
        <strain evidence="9 10">KN1116</strain>
    </source>
</reference>
<dbReference type="PANTHER" id="PTHR33284:SF1">
    <property type="entry name" value="RIBOSOMAL PROTEIN L25_GLN-TRNA SYNTHETASE, ANTI-CODON-BINDING DOMAIN-CONTAINING PROTEIN"/>
    <property type="match status" value="1"/>
</dbReference>
<evidence type="ECO:0000256" key="4">
    <source>
        <dbReference type="ARBA" id="ARBA00023274"/>
    </source>
</evidence>
<dbReference type="AlphaFoldDB" id="A0A9E5JMG5"/>
<dbReference type="OrthoDB" id="5242980at2"/>
<sequence>MADQNKLVAEDRTSFGKGAARKLRATHKIPAVVYGHGTEPRHVALPGHETALLLRKSNVIVTLDIEGEKLLALVKDVQKDPVRQLIEHIDMIVVRKGEKVTVDVYVHLEGESAPGTIAMVDHNTLTVEAEATHIPESFTVSIEGLEEGSQIHASDVELPSGTTLITDPEALVVNITVPRATVAEDDEAAEGETAEGETAEDESGEAADSESDD</sequence>
<keyword evidence="2 5" id="KW-0694">RNA-binding</keyword>
<evidence type="ECO:0000256" key="6">
    <source>
        <dbReference type="SAM" id="MobiDB-lite"/>
    </source>
</evidence>
<dbReference type="Proteomes" id="UP000818266">
    <property type="component" value="Unassembled WGS sequence"/>
</dbReference>
<dbReference type="Gene3D" id="2.40.240.10">
    <property type="entry name" value="Ribosomal Protein L25, Chain P"/>
    <property type="match status" value="1"/>
</dbReference>
<protein>
    <recommendedName>
        <fullName evidence="5">Large ribosomal subunit protein bL25</fullName>
    </recommendedName>
    <alternativeName>
        <fullName evidence="5">General stress protein CTC</fullName>
    </alternativeName>
</protein>
<feature type="compositionally biased region" description="Acidic residues" evidence="6">
    <location>
        <begin position="183"/>
        <end position="213"/>
    </location>
</feature>
<evidence type="ECO:0000256" key="3">
    <source>
        <dbReference type="ARBA" id="ARBA00022980"/>
    </source>
</evidence>
<dbReference type="GO" id="GO:0003735">
    <property type="term" value="F:structural constituent of ribosome"/>
    <property type="evidence" value="ECO:0007669"/>
    <property type="project" value="InterPro"/>
</dbReference>
<comment type="function">
    <text evidence="5">This is one of the proteins that binds to the 5S RNA in the ribosome where it forms part of the central protuberance.</text>
</comment>
<keyword evidence="4 5" id="KW-0687">Ribonucleoprotein</keyword>